<proteinExistence type="predicted"/>
<dbReference type="GeneID" id="9806706"/>
<reference evidence="4 5" key="1">
    <citation type="submission" date="2019-12" db="EMBL/GenBank/DDBJ databases">
        <title>Chromosome-level assembly of the Caenorhabditis remanei genome.</title>
        <authorList>
            <person name="Teterina A.A."/>
            <person name="Willis J.H."/>
            <person name="Phillips P.C."/>
        </authorList>
    </citation>
    <scope>NUCLEOTIDE SEQUENCE [LARGE SCALE GENOMIC DNA]</scope>
    <source>
        <strain evidence="4 5">PX506</strain>
        <tissue evidence="4">Whole organism</tissue>
    </source>
</reference>
<evidence type="ECO:0008006" key="6">
    <source>
        <dbReference type="Google" id="ProtNLM"/>
    </source>
</evidence>
<dbReference type="GO" id="GO:0000045">
    <property type="term" value="P:autophagosome assembly"/>
    <property type="evidence" value="ECO:0007669"/>
    <property type="project" value="InterPro"/>
</dbReference>
<dbReference type="InterPro" id="IPR007242">
    <property type="entry name" value="Atg12"/>
</dbReference>
<keyword evidence="2" id="KW-0833">Ubl conjugation pathway</keyword>
<keyword evidence="3" id="KW-0072">Autophagy</keyword>
<protein>
    <recommendedName>
        <fullName evidence="6">Ubiquitin-like protein ATG12</fullName>
    </recommendedName>
</protein>
<dbReference type="Pfam" id="PF04110">
    <property type="entry name" value="APG12"/>
    <property type="match status" value="1"/>
</dbReference>
<dbReference type="Proteomes" id="UP000483820">
    <property type="component" value="Chromosome III"/>
</dbReference>
<gene>
    <name evidence="4" type="ORF">GCK72_008866</name>
</gene>
<dbReference type="SUPFAM" id="SSF54236">
    <property type="entry name" value="Ubiquitin-like"/>
    <property type="match status" value="1"/>
</dbReference>
<dbReference type="RefSeq" id="XP_003107582.2">
    <property type="nucleotide sequence ID" value="XM_003107534.2"/>
</dbReference>
<dbReference type="Gene3D" id="3.10.20.90">
    <property type="entry name" value="Phosphatidylinositol 3-kinase Catalytic Subunit, Chain A, domain 1"/>
    <property type="match status" value="1"/>
</dbReference>
<dbReference type="GO" id="GO:0005737">
    <property type="term" value="C:cytoplasm"/>
    <property type="evidence" value="ECO:0007669"/>
    <property type="project" value="InterPro"/>
</dbReference>
<dbReference type="AlphaFoldDB" id="A0A6A5GZV6"/>
<evidence type="ECO:0000313" key="4">
    <source>
        <dbReference type="EMBL" id="KAF1760617.1"/>
    </source>
</evidence>
<evidence type="ECO:0000256" key="3">
    <source>
        <dbReference type="ARBA" id="ARBA00023006"/>
    </source>
</evidence>
<comment type="caution">
    <text evidence="4">The sequence shown here is derived from an EMBL/GenBank/DDBJ whole genome shotgun (WGS) entry which is preliminary data.</text>
</comment>
<accession>A0A6A5GZV6</accession>
<dbReference type="CTD" id="9806706"/>
<dbReference type="EMBL" id="WUAV01000003">
    <property type="protein sequence ID" value="KAF1760617.1"/>
    <property type="molecule type" value="Genomic_DNA"/>
</dbReference>
<name>A0A6A5GZV6_CAERE</name>
<dbReference type="KEGG" id="crq:GCK72_008866"/>
<keyword evidence="1" id="KW-1017">Isopeptide bond</keyword>
<dbReference type="InterPro" id="IPR029071">
    <property type="entry name" value="Ubiquitin-like_domsf"/>
</dbReference>
<organism evidence="4 5">
    <name type="scientific">Caenorhabditis remanei</name>
    <name type="common">Caenorhabditis vulgaris</name>
    <dbReference type="NCBI Taxonomy" id="31234"/>
    <lineage>
        <taxon>Eukaryota</taxon>
        <taxon>Metazoa</taxon>
        <taxon>Ecdysozoa</taxon>
        <taxon>Nematoda</taxon>
        <taxon>Chromadorea</taxon>
        <taxon>Rhabditida</taxon>
        <taxon>Rhabditina</taxon>
        <taxon>Rhabditomorpha</taxon>
        <taxon>Rhabditoidea</taxon>
        <taxon>Rhabditidae</taxon>
        <taxon>Peloderinae</taxon>
        <taxon>Caenorhabditis</taxon>
    </lineage>
</organism>
<sequence>MSTTNEVQSQDAPKLKPPKIRVRIDKIDDESGEVKKKNYDIKLSDTVAHFTATMRKVLRIPASDSLFFYIHETFSPSLDTTFEILARHYAEKDEKGKEVLHLKFSTTPVYG</sequence>
<evidence type="ECO:0000256" key="2">
    <source>
        <dbReference type="ARBA" id="ARBA00022786"/>
    </source>
</evidence>
<evidence type="ECO:0000256" key="1">
    <source>
        <dbReference type="ARBA" id="ARBA00022499"/>
    </source>
</evidence>
<evidence type="ECO:0000313" key="5">
    <source>
        <dbReference type="Proteomes" id="UP000483820"/>
    </source>
</evidence>